<dbReference type="PROSITE" id="PS50119">
    <property type="entry name" value="ZF_BBOX"/>
    <property type="match status" value="1"/>
</dbReference>
<feature type="domain" description="B box-type" evidence="3">
    <location>
        <begin position="86"/>
        <end position="130"/>
    </location>
</feature>
<evidence type="ECO:0000259" key="3">
    <source>
        <dbReference type="PROSITE" id="PS50119"/>
    </source>
</evidence>
<organism evidence="4 5">
    <name type="scientific">Mya arenaria</name>
    <name type="common">Soft-shell clam</name>
    <dbReference type="NCBI Taxonomy" id="6604"/>
    <lineage>
        <taxon>Eukaryota</taxon>
        <taxon>Metazoa</taxon>
        <taxon>Spiralia</taxon>
        <taxon>Lophotrochozoa</taxon>
        <taxon>Mollusca</taxon>
        <taxon>Bivalvia</taxon>
        <taxon>Autobranchia</taxon>
        <taxon>Heteroconchia</taxon>
        <taxon>Euheterodonta</taxon>
        <taxon>Imparidentia</taxon>
        <taxon>Neoheterodontei</taxon>
        <taxon>Myida</taxon>
        <taxon>Myoidea</taxon>
        <taxon>Myidae</taxon>
        <taxon>Mya</taxon>
    </lineage>
</organism>
<dbReference type="PANTHER" id="PTHR25462:SF296">
    <property type="entry name" value="MEIOTIC P26, ISOFORM F"/>
    <property type="match status" value="1"/>
</dbReference>
<proteinExistence type="predicted"/>
<dbReference type="InterPro" id="IPR000315">
    <property type="entry name" value="Znf_B-box"/>
</dbReference>
<dbReference type="Proteomes" id="UP001164746">
    <property type="component" value="Chromosome 2"/>
</dbReference>
<keyword evidence="1" id="KW-0863">Zinc-finger</keyword>
<dbReference type="InterPro" id="IPR047153">
    <property type="entry name" value="TRIM45/56/19-like"/>
</dbReference>
<dbReference type="SUPFAM" id="SSF57845">
    <property type="entry name" value="B-box zinc-binding domain"/>
    <property type="match status" value="1"/>
</dbReference>
<feature type="non-terminal residue" evidence="4">
    <location>
        <position position="1"/>
    </location>
</feature>
<name>A0ABY7DE86_MYAAR</name>
<dbReference type="Gene3D" id="3.30.160.60">
    <property type="entry name" value="Classic Zinc Finger"/>
    <property type="match status" value="1"/>
</dbReference>
<keyword evidence="5" id="KW-1185">Reference proteome</keyword>
<evidence type="ECO:0000313" key="4">
    <source>
        <dbReference type="EMBL" id="WAQ95598.1"/>
    </source>
</evidence>
<gene>
    <name evidence="4" type="ORF">MAR_028288</name>
</gene>
<keyword evidence="1" id="KW-0479">Metal-binding</keyword>
<feature type="coiled-coil region" evidence="2">
    <location>
        <begin position="177"/>
        <end position="204"/>
    </location>
</feature>
<feature type="non-terminal residue" evidence="4">
    <location>
        <position position="267"/>
    </location>
</feature>
<evidence type="ECO:0000313" key="5">
    <source>
        <dbReference type="Proteomes" id="UP001164746"/>
    </source>
</evidence>
<reference evidence="4" key="1">
    <citation type="submission" date="2022-11" db="EMBL/GenBank/DDBJ databases">
        <title>Centuries of genome instability and evolution in soft-shell clam transmissible cancer (bioRxiv).</title>
        <authorList>
            <person name="Hart S.F.M."/>
            <person name="Yonemitsu M.A."/>
            <person name="Giersch R.M."/>
            <person name="Beal B.F."/>
            <person name="Arriagada G."/>
            <person name="Davis B.W."/>
            <person name="Ostrander E.A."/>
            <person name="Goff S.P."/>
            <person name="Metzger M.J."/>
        </authorList>
    </citation>
    <scope>NUCLEOTIDE SEQUENCE</scope>
    <source>
        <strain evidence="4">MELC-2E11</strain>
        <tissue evidence="4">Siphon/mantle</tissue>
    </source>
</reference>
<accession>A0ABY7DE86</accession>
<keyword evidence="2" id="KW-0175">Coiled coil</keyword>
<dbReference type="PANTHER" id="PTHR25462">
    <property type="entry name" value="BONUS, ISOFORM C-RELATED"/>
    <property type="match status" value="1"/>
</dbReference>
<evidence type="ECO:0000256" key="1">
    <source>
        <dbReference type="PROSITE-ProRule" id="PRU00024"/>
    </source>
</evidence>
<protein>
    <recommendedName>
        <fullName evidence="3">B box-type domain-containing protein</fullName>
    </recommendedName>
</protein>
<evidence type="ECO:0000256" key="2">
    <source>
        <dbReference type="SAM" id="Coils"/>
    </source>
</evidence>
<dbReference type="EMBL" id="CP111013">
    <property type="protein sequence ID" value="WAQ95598.1"/>
    <property type="molecule type" value="Genomic_DNA"/>
</dbReference>
<keyword evidence="1" id="KW-0862">Zinc</keyword>
<sequence length="267" mass="30938">KGYLTEQTSMASNFRSAVCQRSDLIYDFVCSPCKDDGLNNEAQFFCDECKKYYGNTCVRLHNKLFRTHSVLGRQEVSKWLGYAGLSPMETCDKHSDRKLELLCEDHNELCCHICVSLTHRMCKSIKHIPDLADGLKKQIDFREIPADVDKIITRLEETIKNRTHSKRSLDDSGGKILAEIKSLRKRVNDQLDEIEKQTNVLLQDQLHKAGDLLQEDIYKCTQLHDKINTYLKSIQSKQDDNTFLAYKKCKKKMRAAERLLQQMQELS</sequence>